<feature type="compositionally biased region" description="Basic and acidic residues" evidence="1">
    <location>
        <begin position="628"/>
        <end position="647"/>
    </location>
</feature>
<evidence type="ECO:0008006" key="4">
    <source>
        <dbReference type="Google" id="ProtNLM"/>
    </source>
</evidence>
<feature type="compositionally biased region" description="Basic and acidic residues" evidence="1">
    <location>
        <begin position="269"/>
        <end position="286"/>
    </location>
</feature>
<organism evidence="2 3">
    <name type="scientific">Paracoccus aerius</name>
    <dbReference type="NCBI Taxonomy" id="1915382"/>
    <lineage>
        <taxon>Bacteria</taxon>
        <taxon>Pseudomonadati</taxon>
        <taxon>Pseudomonadota</taxon>
        <taxon>Alphaproteobacteria</taxon>
        <taxon>Rhodobacterales</taxon>
        <taxon>Paracoccaceae</taxon>
        <taxon>Paracoccus</taxon>
    </lineage>
</organism>
<feature type="region of interest" description="Disordered" evidence="1">
    <location>
        <begin position="813"/>
        <end position="837"/>
    </location>
</feature>
<feature type="region of interest" description="Disordered" evidence="1">
    <location>
        <begin position="709"/>
        <end position="755"/>
    </location>
</feature>
<feature type="compositionally biased region" description="Low complexity" evidence="1">
    <location>
        <begin position="486"/>
        <end position="574"/>
    </location>
</feature>
<dbReference type="RefSeq" id="WP_191309214.1">
    <property type="nucleotide sequence ID" value="NZ_BNCL01000005.1"/>
</dbReference>
<reference evidence="2 3" key="1">
    <citation type="submission" date="2021-01" db="EMBL/GenBank/DDBJ databases">
        <title>011410 draft genome.</title>
        <authorList>
            <person name="Lang L."/>
        </authorList>
    </citation>
    <scope>NUCLEOTIDE SEQUENCE [LARGE SCALE GENOMIC DNA]</scope>
    <source>
        <strain evidence="2 3">KCTC 42845</strain>
    </source>
</reference>
<feature type="compositionally biased region" description="Low complexity" evidence="1">
    <location>
        <begin position="854"/>
        <end position="868"/>
    </location>
</feature>
<feature type="region of interest" description="Disordered" evidence="1">
    <location>
        <begin position="854"/>
        <end position="918"/>
    </location>
</feature>
<feature type="region of interest" description="Disordered" evidence="1">
    <location>
        <begin position="330"/>
        <end position="391"/>
    </location>
</feature>
<proteinExistence type="predicted"/>
<evidence type="ECO:0000313" key="2">
    <source>
        <dbReference type="EMBL" id="MBL3673355.1"/>
    </source>
</evidence>
<gene>
    <name evidence="2" type="ORF">JL111_07610</name>
</gene>
<feature type="region of interest" description="Disordered" evidence="1">
    <location>
        <begin position="250"/>
        <end position="286"/>
    </location>
</feature>
<name>A0ABS1S3Q9_9RHOB</name>
<dbReference type="SUPFAM" id="SSF53067">
    <property type="entry name" value="Actin-like ATPase domain"/>
    <property type="match status" value="1"/>
</dbReference>
<feature type="compositionally biased region" description="Low complexity" evidence="1">
    <location>
        <begin position="882"/>
        <end position="894"/>
    </location>
</feature>
<sequence length="992" mass="100689">MNRPIAPPDFAMSFTPEAVLLERRDGFGWQPLGKAPFAGREMTARLAALREQAGVEPGDLDTVLVIPDDQILYTTLTVPRGSDTPAAVARALEAMTPYPASDLAYDWCPSANGDIETLRVAAVARRTLEEAEDFARAQGFRPSGFVARPDDDRFDGQPDFGPSRLAAEGFTRPPFSQPDLAQARVTDPVVTDPEAVVPAMTGPAPVIVSRIVPHVVATPASARSDAEKAEPARADAGSIAAPASVPGVIRHGEVKPPAAPRALSPRAQAVHDRARDARALRAAEAPRDDEGEFALAWLRRLDPGRLPVMMGVLVLALVAVLVFFGSSPDQGAAPQQVAATDPVPEASAAPEPSAVPAAPVEQAQAPVPAIESPSPAAEPRPQEAAEADARPAVSGTDIATAAPQVAPQPAPVDLEPAPVAAAPAATAPAIAAARPQPAPQQQPAVPVAQGDDALAQALTEAMAAPTGAVSQTPISAATMAAPVVEAQAQTPTQAPAQTQTPAQPPAAVAPAAPAPAAAPAQQRLASSARPPRVAPVRATPPARTDARPTVPANPQPFAARAQADAARPAAARPQTSRLSASRPPERPASVTPASSPAASPAATAPAAAPAVAPSRAAPSVGTSGRPPARPERQSSLEEGSRAEEDQPTRLTQAERASLTKLLRDLRTAQAGAGGLSAAERGALIQLADARPSRKPVAVGGPSQRAVQDAVAAAVAETPRTRSAAGLGQSARPMARPGGARTVARSDPGPGSASLSGAAIDRAVAEAVSENSPPAGAVALTALRSSALPPRRAAGAAAAVAGAAGTATLAATSLTPTPSDLRSAAQAQSEEAALAEQRRLDAELQAQAEARARARAAQDAQAEAQARAQAEARARAQAEAEARAAAARQQRYAPPEAEDEPEVAANIPDGRTPTTAGNAATVKDGIQINRTQIIGTIGAGKASRALVRLSNGRVLTLRLGDRINGGTITDIGDSRITFVKGGQQQALSVLGGR</sequence>
<feature type="compositionally biased region" description="Basic and acidic residues" evidence="1">
    <location>
        <begin position="869"/>
        <end position="881"/>
    </location>
</feature>
<evidence type="ECO:0000313" key="3">
    <source>
        <dbReference type="Proteomes" id="UP000644749"/>
    </source>
</evidence>
<keyword evidence="3" id="KW-1185">Reference proteome</keyword>
<dbReference type="Proteomes" id="UP000644749">
    <property type="component" value="Unassembled WGS sequence"/>
</dbReference>
<accession>A0ABS1S3Q9</accession>
<comment type="caution">
    <text evidence="2">The sequence shown here is derived from an EMBL/GenBank/DDBJ whole genome shotgun (WGS) entry which is preliminary data.</text>
</comment>
<feature type="region of interest" description="Disordered" evidence="1">
    <location>
        <begin position="485"/>
        <end position="657"/>
    </location>
</feature>
<evidence type="ECO:0000256" key="1">
    <source>
        <dbReference type="SAM" id="MobiDB-lite"/>
    </source>
</evidence>
<feature type="compositionally biased region" description="Basic and acidic residues" evidence="1">
    <location>
        <begin position="380"/>
        <end position="389"/>
    </location>
</feature>
<feature type="compositionally biased region" description="Low complexity" evidence="1">
    <location>
        <begin position="587"/>
        <end position="619"/>
    </location>
</feature>
<feature type="compositionally biased region" description="Low complexity" evidence="1">
    <location>
        <begin position="342"/>
        <end position="379"/>
    </location>
</feature>
<protein>
    <recommendedName>
        <fullName evidence="4">Translation initiation factor 2</fullName>
    </recommendedName>
</protein>
<feature type="compositionally biased region" description="Low complexity" evidence="1">
    <location>
        <begin position="813"/>
        <end position="834"/>
    </location>
</feature>
<feature type="region of interest" description="Disordered" evidence="1">
    <location>
        <begin position="428"/>
        <end position="448"/>
    </location>
</feature>
<dbReference type="EMBL" id="JAESHT010000005">
    <property type="protein sequence ID" value="MBL3673355.1"/>
    <property type="molecule type" value="Genomic_DNA"/>
</dbReference>
<dbReference type="InterPro" id="IPR043129">
    <property type="entry name" value="ATPase_NBD"/>
</dbReference>